<dbReference type="AlphaFoldDB" id="W7C1W7"/>
<feature type="signal peptide" evidence="1">
    <location>
        <begin position="1"/>
        <end position="23"/>
    </location>
</feature>
<dbReference type="RefSeq" id="WP_051999347.1">
    <property type="nucleotide sequence ID" value="NZ_AODE01000019.1"/>
</dbReference>
<feature type="chain" id="PRO_5004892121" evidence="1">
    <location>
        <begin position="24"/>
        <end position="165"/>
    </location>
</feature>
<name>W7C1W7_9LIST</name>
<evidence type="ECO:0000256" key="1">
    <source>
        <dbReference type="SAM" id="SignalP"/>
    </source>
</evidence>
<accession>W7C1W7</accession>
<evidence type="ECO:0000313" key="3">
    <source>
        <dbReference type="Proteomes" id="UP000019254"/>
    </source>
</evidence>
<keyword evidence="1" id="KW-0732">Signal</keyword>
<protein>
    <submittedName>
        <fullName evidence="2">Uncharacterized protein</fullName>
    </submittedName>
</protein>
<organism evidence="2 3">
    <name type="scientific">Listeria cornellensis FSL F6-0969</name>
    <dbReference type="NCBI Taxonomy" id="1265820"/>
    <lineage>
        <taxon>Bacteria</taxon>
        <taxon>Bacillati</taxon>
        <taxon>Bacillota</taxon>
        <taxon>Bacilli</taxon>
        <taxon>Bacillales</taxon>
        <taxon>Listeriaceae</taxon>
        <taxon>Listeria</taxon>
    </lineage>
</organism>
<dbReference type="EMBL" id="AODE01000019">
    <property type="protein sequence ID" value="EUJ29591.1"/>
    <property type="molecule type" value="Genomic_DNA"/>
</dbReference>
<proteinExistence type="predicted"/>
<dbReference type="OrthoDB" id="2366606at2"/>
<dbReference type="STRING" id="1265820.PCORN_10552"/>
<evidence type="ECO:0000313" key="2">
    <source>
        <dbReference type="EMBL" id="EUJ29591.1"/>
    </source>
</evidence>
<gene>
    <name evidence="2" type="ORF">PCORN_10552</name>
</gene>
<comment type="caution">
    <text evidence="2">The sequence shown here is derived from an EMBL/GenBank/DDBJ whole genome shotgun (WGS) entry which is preliminary data.</text>
</comment>
<sequence>MKKLMIMLMAGLLVFSVPSIAFAQKDIAVEDTGIFNTKFGSNKKLLRTVPRGAIVNYIGDGKLSFRGTTGFSLLTQRLCPVSSNGWYAAVMKKTIRLPGDSGGANMGVNEVVRVKPTVTKKISGVTYIRCAVYSDAWGWNFWVKSSDVLRVDNYGFDNIARFTTL</sequence>
<keyword evidence="3" id="KW-1185">Reference proteome</keyword>
<reference evidence="2 3" key="1">
    <citation type="journal article" date="2014" name="Int. J. Syst. Evol. Microbiol.">
        <title>Listeria floridensis sp. nov., Listeria aquatica sp. nov., Listeria cornellensis sp. nov., Listeria riparia sp. nov. and Listeria grandensis sp. nov., from agricultural and natural environments.</title>
        <authorList>
            <person name="den Bakker H.C."/>
            <person name="Warchocki S."/>
            <person name="Wright E.M."/>
            <person name="Allred A.F."/>
            <person name="Ahlstrom C."/>
            <person name="Manuel C.S."/>
            <person name="Stasiewicz M.J."/>
            <person name="Burrell A."/>
            <person name="Roof S."/>
            <person name="Strawn L."/>
            <person name="Fortes E.D."/>
            <person name="Nightingale K.K."/>
            <person name="Kephart D."/>
            <person name="Wiedmann M."/>
        </authorList>
    </citation>
    <scope>NUCLEOTIDE SEQUENCE [LARGE SCALE GENOMIC DNA]</scope>
    <source>
        <strain evidence="3">FSL F6-969</strain>
    </source>
</reference>
<dbReference type="Proteomes" id="UP000019254">
    <property type="component" value="Unassembled WGS sequence"/>
</dbReference>